<dbReference type="InterPro" id="IPR018816">
    <property type="entry name" value="Cactin_central"/>
</dbReference>
<dbReference type="SMART" id="SM01050">
    <property type="entry name" value="CactinC_cactus"/>
    <property type="match status" value="1"/>
</dbReference>
<dbReference type="eggNOG" id="KOG2370">
    <property type="taxonomic scope" value="Eukaryota"/>
</dbReference>
<keyword evidence="3" id="KW-0175">Coiled coil</keyword>
<evidence type="ECO:0000256" key="2">
    <source>
        <dbReference type="ARBA" id="ARBA00034534"/>
    </source>
</evidence>
<keyword evidence="8" id="KW-1185">Reference proteome</keyword>
<gene>
    <name evidence="7" type="ORF">A1Q2_02646</name>
</gene>
<dbReference type="STRING" id="1220162.K1WPQ7"/>
<dbReference type="GO" id="GO:0005737">
    <property type="term" value="C:cytoplasm"/>
    <property type="evidence" value="ECO:0007669"/>
    <property type="project" value="TreeGrafter"/>
</dbReference>
<feature type="domain" description="Splicing factor cactin central" evidence="6">
    <location>
        <begin position="257"/>
        <end position="461"/>
    </location>
</feature>
<feature type="domain" description="Splicing factor Cactin C-terminal" evidence="5">
    <location>
        <begin position="628"/>
        <end position="752"/>
    </location>
</feature>
<dbReference type="OrthoDB" id="265955at2759"/>
<dbReference type="PANTHER" id="PTHR21737:SF4">
    <property type="entry name" value="SPLICING FACTOR CACTIN"/>
    <property type="match status" value="1"/>
</dbReference>
<feature type="coiled-coil region" evidence="3">
    <location>
        <begin position="217"/>
        <end position="251"/>
    </location>
</feature>
<dbReference type="AlphaFoldDB" id="K1WPQ7"/>
<reference evidence="7 8" key="1">
    <citation type="journal article" date="2012" name="Eukaryot. Cell">
        <title>Genome sequence of the Trichosporon asahii environmental strain CBS 8904.</title>
        <authorList>
            <person name="Yang R.Y."/>
            <person name="Li H.T."/>
            <person name="Zhu H."/>
            <person name="Zhou G.P."/>
            <person name="Wang M."/>
            <person name="Wang L."/>
        </authorList>
    </citation>
    <scope>NUCLEOTIDE SEQUENCE [LARGE SCALE GENOMIC DNA]</scope>
    <source>
        <strain evidence="7 8">CBS 8904</strain>
    </source>
</reference>
<feature type="compositionally biased region" description="Acidic residues" evidence="4">
    <location>
        <begin position="488"/>
        <end position="503"/>
    </location>
</feature>
<dbReference type="InterPro" id="IPR019134">
    <property type="entry name" value="Cactin_C"/>
</dbReference>
<comment type="caution">
    <text evidence="7">The sequence shown here is derived from an EMBL/GenBank/DDBJ whole genome shotgun (WGS) entry which is preliminary data.</text>
</comment>
<dbReference type="GO" id="GO:0045292">
    <property type="term" value="P:mRNA cis splicing, via spliceosome"/>
    <property type="evidence" value="ECO:0007669"/>
    <property type="project" value="TreeGrafter"/>
</dbReference>
<feature type="compositionally biased region" description="Basic and acidic residues" evidence="4">
    <location>
        <begin position="92"/>
        <end position="142"/>
    </location>
</feature>
<evidence type="ECO:0000313" key="7">
    <source>
        <dbReference type="EMBL" id="EKD03044.1"/>
    </source>
</evidence>
<dbReference type="Proteomes" id="UP000006757">
    <property type="component" value="Unassembled WGS sequence"/>
</dbReference>
<evidence type="ECO:0000256" key="3">
    <source>
        <dbReference type="SAM" id="Coils"/>
    </source>
</evidence>
<feature type="compositionally biased region" description="Basic and acidic residues" evidence="4">
    <location>
        <begin position="1"/>
        <end position="19"/>
    </location>
</feature>
<dbReference type="OMA" id="HIDFWND"/>
<feature type="region of interest" description="Disordered" evidence="4">
    <location>
        <begin position="482"/>
        <end position="503"/>
    </location>
</feature>
<feature type="compositionally biased region" description="Basic and acidic residues" evidence="4">
    <location>
        <begin position="30"/>
        <end position="85"/>
    </location>
</feature>
<dbReference type="FunCoup" id="K1WPQ7">
    <property type="interactions" value="556"/>
</dbReference>
<proteinExistence type="inferred from homology"/>
<sequence>MSRPSSPERDSREKVRYDDVDVPAGPSGSSKRDDKRSDERYDSDRERRRRDRDRDDRRRDRDRGRDYDRDRDRRRSDRKRDDERRERRRDRSRSSSREKERTRDRDRDRRRDRDRDRDRSTSRDRERRRDRERDRDRRRDSRSPSTIERRKRKEAKRAAKAASRREADAEHARKLTELTMYSSNSNPFQDPNLTEKFTWHKKIEKDKKAGLTAEDIARREEQRKLEAKQELEKLNKKRADRETEMKLREEEETRKRRLAEDAQMMEWINKEDDFQLEQSRRRAGIRLRERRAKAIDFLAINLRFADAKCLGKQTAAIGALAGASAREDEEDGWGWADAGLEFEMDEPWLIFELEQDIKMYLSLEKNPVNIQFWEAMQVVCQHHLALLRDPDRAVGGAQYNAEVDASASQIVTGLSISKLDALEQRTRDLLSGGGAVDSEFWALVLDKIAIARAQNRLAGIHEIVLRNRLELFKKRQREDAARAQADLADGEEGEDVEEAYEADEEDYVEPYERDMSPVPMDLDAVVRDADLCHLPIVDEADMLRSLYEARHTISNKAYMPKVARAEPVGQVAEDTGPPAGHYDIDAETEAHWKAAIRAEPKDWGDSESEHDMEEGDLASGLQEAEYDWSDRFRPRKPRYFNRVHTGYEWTQYNQSHYDFDNPPPKIVQGYKFNIFYPDLIDKSVTPTYVVQKIPGDNDTQIIIFKAGPPYEDIAFRIVKRPWEYSHRKGFVSTFGSGVLRLYFSFSRQFYKK</sequence>
<dbReference type="Pfam" id="PF10312">
    <property type="entry name" value="Cactin_mid"/>
    <property type="match status" value="1"/>
</dbReference>
<organism evidence="7 8">
    <name type="scientific">Trichosporon asahii var. asahii (strain CBS 8904)</name>
    <name type="common">Yeast</name>
    <dbReference type="NCBI Taxonomy" id="1220162"/>
    <lineage>
        <taxon>Eukaryota</taxon>
        <taxon>Fungi</taxon>
        <taxon>Dikarya</taxon>
        <taxon>Basidiomycota</taxon>
        <taxon>Agaricomycotina</taxon>
        <taxon>Tremellomycetes</taxon>
        <taxon>Trichosporonales</taxon>
        <taxon>Trichosporonaceae</taxon>
        <taxon>Trichosporon</taxon>
    </lineage>
</organism>
<evidence type="ECO:0000259" key="5">
    <source>
        <dbReference type="Pfam" id="PF09732"/>
    </source>
</evidence>
<dbReference type="HOGENOM" id="CLU_011759_2_0_1"/>
<evidence type="ECO:0000259" key="6">
    <source>
        <dbReference type="Pfam" id="PF10312"/>
    </source>
</evidence>
<dbReference type="GO" id="GO:0005681">
    <property type="term" value="C:spliceosomal complex"/>
    <property type="evidence" value="ECO:0007669"/>
    <property type="project" value="TreeGrafter"/>
</dbReference>
<dbReference type="Pfam" id="PF09732">
    <property type="entry name" value="CactinC_cactus"/>
    <property type="match status" value="1"/>
</dbReference>
<evidence type="ECO:0000256" key="4">
    <source>
        <dbReference type="SAM" id="MobiDB-lite"/>
    </source>
</evidence>
<feature type="region of interest" description="Disordered" evidence="4">
    <location>
        <begin position="1"/>
        <end position="171"/>
    </location>
</feature>
<evidence type="ECO:0000313" key="8">
    <source>
        <dbReference type="Proteomes" id="UP000006757"/>
    </source>
</evidence>
<dbReference type="PANTHER" id="PTHR21737">
    <property type="entry name" value="POLYGLUTAMINE BINDING PROTEIN 1/MARVEL MEMBRANE-ASSOCIATING DOMAIN CONTAINING 3"/>
    <property type="match status" value="1"/>
</dbReference>
<accession>K1WPQ7</accession>
<protein>
    <recommendedName>
        <fullName evidence="2">Splicing factor Cactin</fullName>
    </recommendedName>
</protein>
<feature type="compositionally biased region" description="Basic residues" evidence="4">
    <location>
        <begin position="149"/>
        <end position="159"/>
    </location>
</feature>
<comment type="similarity">
    <text evidence="1">Belongs to the CACTIN family.</text>
</comment>
<name>K1WPQ7_TRIAC</name>
<evidence type="ECO:0000256" key="1">
    <source>
        <dbReference type="ARBA" id="ARBA00006895"/>
    </source>
</evidence>
<dbReference type="EMBL" id="AMBO01000269">
    <property type="protein sequence ID" value="EKD03044.1"/>
    <property type="molecule type" value="Genomic_DNA"/>
</dbReference>
<dbReference type="InParanoid" id="K1WPQ7"/>